<dbReference type="EMBL" id="BPLR01014785">
    <property type="protein sequence ID" value="GIY71323.1"/>
    <property type="molecule type" value="Genomic_DNA"/>
</dbReference>
<dbReference type="AlphaFoldDB" id="A0AAV4VMR1"/>
<keyword evidence="2" id="KW-1185">Reference proteome</keyword>
<protein>
    <submittedName>
        <fullName evidence="1">Uncharacterized protein</fullName>
    </submittedName>
</protein>
<gene>
    <name evidence="1" type="ORF">CEXT_562811</name>
</gene>
<evidence type="ECO:0000313" key="1">
    <source>
        <dbReference type="EMBL" id="GIY71323.1"/>
    </source>
</evidence>
<dbReference type="Proteomes" id="UP001054945">
    <property type="component" value="Unassembled WGS sequence"/>
</dbReference>
<organism evidence="1 2">
    <name type="scientific">Caerostris extrusa</name>
    <name type="common">Bark spider</name>
    <name type="synonym">Caerostris bankana</name>
    <dbReference type="NCBI Taxonomy" id="172846"/>
    <lineage>
        <taxon>Eukaryota</taxon>
        <taxon>Metazoa</taxon>
        <taxon>Ecdysozoa</taxon>
        <taxon>Arthropoda</taxon>
        <taxon>Chelicerata</taxon>
        <taxon>Arachnida</taxon>
        <taxon>Araneae</taxon>
        <taxon>Araneomorphae</taxon>
        <taxon>Entelegynae</taxon>
        <taxon>Araneoidea</taxon>
        <taxon>Araneidae</taxon>
        <taxon>Caerostris</taxon>
    </lineage>
</organism>
<accession>A0AAV4VMR1</accession>
<sequence length="67" mass="7522">MVLILIILFWGPKRPGEQLEKSRIRIVGVHGDSDEFSDSLSKLTIIAPIVEFDLSFLKVTHASARMV</sequence>
<evidence type="ECO:0000313" key="2">
    <source>
        <dbReference type="Proteomes" id="UP001054945"/>
    </source>
</evidence>
<comment type="caution">
    <text evidence="1">The sequence shown here is derived from an EMBL/GenBank/DDBJ whole genome shotgun (WGS) entry which is preliminary data.</text>
</comment>
<name>A0AAV4VMR1_CAEEX</name>
<reference evidence="1 2" key="1">
    <citation type="submission" date="2021-06" db="EMBL/GenBank/DDBJ databases">
        <title>Caerostris extrusa draft genome.</title>
        <authorList>
            <person name="Kono N."/>
            <person name="Arakawa K."/>
        </authorList>
    </citation>
    <scope>NUCLEOTIDE SEQUENCE [LARGE SCALE GENOMIC DNA]</scope>
</reference>
<proteinExistence type="predicted"/>